<dbReference type="SUPFAM" id="SSF46548">
    <property type="entry name" value="alpha-helical ferredoxin"/>
    <property type="match status" value="1"/>
</dbReference>
<dbReference type="PANTHER" id="PTHR43312:SF1">
    <property type="entry name" value="NADP-DEPENDENT OXIDOREDUCTASE DOMAIN-CONTAINING PROTEIN"/>
    <property type="match status" value="1"/>
</dbReference>
<accession>A0A9D1IST9</accession>
<dbReference type="InterPro" id="IPR053135">
    <property type="entry name" value="AKR2_Oxidoreductase"/>
</dbReference>
<dbReference type="InterPro" id="IPR023210">
    <property type="entry name" value="NADP_OxRdtase_dom"/>
</dbReference>
<dbReference type="EMBL" id="DVMR01000001">
    <property type="protein sequence ID" value="HIU42678.1"/>
    <property type="molecule type" value="Genomic_DNA"/>
</dbReference>
<dbReference type="PROSITE" id="PS51379">
    <property type="entry name" value="4FE4S_FER_2"/>
    <property type="match status" value="1"/>
</dbReference>
<evidence type="ECO:0000259" key="1">
    <source>
        <dbReference type="PROSITE" id="PS51379"/>
    </source>
</evidence>
<gene>
    <name evidence="2" type="ORF">IAB67_00080</name>
</gene>
<dbReference type="Gene3D" id="3.20.20.100">
    <property type="entry name" value="NADP-dependent oxidoreductase domain"/>
    <property type="match status" value="1"/>
</dbReference>
<protein>
    <submittedName>
        <fullName evidence="2">Aldo/keto reductase</fullName>
    </submittedName>
</protein>
<dbReference type="SUPFAM" id="SSF51430">
    <property type="entry name" value="NAD(P)-linked oxidoreductase"/>
    <property type="match status" value="1"/>
</dbReference>
<reference evidence="2" key="2">
    <citation type="journal article" date="2021" name="PeerJ">
        <title>Extensive microbial diversity within the chicken gut microbiome revealed by metagenomics and culture.</title>
        <authorList>
            <person name="Gilroy R."/>
            <person name="Ravi A."/>
            <person name="Getino M."/>
            <person name="Pursley I."/>
            <person name="Horton D.L."/>
            <person name="Alikhan N.F."/>
            <person name="Baker D."/>
            <person name="Gharbi K."/>
            <person name="Hall N."/>
            <person name="Watson M."/>
            <person name="Adriaenssens E.M."/>
            <person name="Foster-Nyarko E."/>
            <person name="Jarju S."/>
            <person name="Secka A."/>
            <person name="Antonio M."/>
            <person name="Oren A."/>
            <person name="Chaudhuri R.R."/>
            <person name="La Ragione R."/>
            <person name="Hildebrand F."/>
            <person name="Pallen M.J."/>
        </authorList>
    </citation>
    <scope>NUCLEOTIDE SEQUENCE</scope>
    <source>
        <strain evidence="2">CHK191-8634</strain>
    </source>
</reference>
<dbReference type="PANTHER" id="PTHR43312">
    <property type="entry name" value="D-THREO-ALDOSE 1-DEHYDROGENASE"/>
    <property type="match status" value="1"/>
</dbReference>
<reference evidence="2" key="1">
    <citation type="submission" date="2020-10" db="EMBL/GenBank/DDBJ databases">
        <authorList>
            <person name="Gilroy R."/>
        </authorList>
    </citation>
    <scope>NUCLEOTIDE SEQUENCE</scope>
    <source>
        <strain evidence="2">CHK191-8634</strain>
    </source>
</reference>
<dbReference type="Proteomes" id="UP000824073">
    <property type="component" value="Unassembled WGS sequence"/>
</dbReference>
<organism evidence="2 3">
    <name type="scientific">Candidatus Ventrousia excrementavium</name>
    <dbReference type="NCBI Taxonomy" id="2840961"/>
    <lineage>
        <taxon>Bacteria</taxon>
        <taxon>Bacillati</taxon>
        <taxon>Bacillota</taxon>
        <taxon>Clostridia</taxon>
        <taxon>Eubacteriales</taxon>
        <taxon>Clostridiaceae</taxon>
        <taxon>Clostridiaceae incertae sedis</taxon>
        <taxon>Candidatus Ventrousia</taxon>
    </lineage>
</organism>
<dbReference type="InterPro" id="IPR017896">
    <property type="entry name" value="4Fe4S_Fe-S-bd"/>
</dbReference>
<dbReference type="CDD" id="cd19100">
    <property type="entry name" value="AKR_unchar"/>
    <property type="match status" value="1"/>
</dbReference>
<evidence type="ECO:0000313" key="3">
    <source>
        <dbReference type="Proteomes" id="UP000824073"/>
    </source>
</evidence>
<proteinExistence type="predicted"/>
<dbReference type="Pfam" id="PF00248">
    <property type="entry name" value="Aldo_ket_red"/>
    <property type="match status" value="1"/>
</dbReference>
<dbReference type="AlphaFoldDB" id="A0A9D1IST9"/>
<dbReference type="InterPro" id="IPR036812">
    <property type="entry name" value="NAD(P)_OxRdtase_dom_sf"/>
</dbReference>
<feature type="domain" description="4Fe-4S ferredoxin-type" evidence="1">
    <location>
        <begin position="328"/>
        <end position="357"/>
    </location>
</feature>
<evidence type="ECO:0000313" key="2">
    <source>
        <dbReference type="EMBL" id="HIU42678.1"/>
    </source>
</evidence>
<name>A0A9D1IST9_9CLOT</name>
<sequence>MEYRKLPHGDERISVIGLGMGGIHASPPEEIERMVDRAIEGGINYFDMCGGHSSIYAPFGRAIAGRRDKVHFQLHLGVIYNEQGEYGRSRKMDETRRTFEWMMETMGVGTVDMGFMHCFDEIEDFEAMVAEGGLEYLKQLKDQGVVRHLGFSSHTPAVANHILDTGLCDIMMFSINPAYDYGQGDDYALGSVSERAALFRRCESEGVGISVMKPFCAGKLLSADASPYKKALTHYQCIQYALDRPGVLTTLPGVQTMADVERVLGFASASAAEKDYSVLGDMTAEWSGDSCVYCNHCQPCPAGIDVGLVNKYYDLARMGDSLAADHYARLSVRADSCLHCGHCDSTCPFHVHQTERMDEIAAYFAQKVGV</sequence>
<comment type="caution">
    <text evidence="2">The sequence shown here is derived from an EMBL/GenBank/DDBJ whole genome shotgun (WGS) entry which is preliminary data.</text>
</comment>